<keyword evidence="2" id="KW-0732">Signal</keyword>
<sequence>MARRSPVDQLRRYLITSLGLVSPLLLPACGGAVISDGDDGGVTTDPSGGGSSLDDGTSSDPGMATSSTPGTTGTEGAETDDPDPPPPPPPPVKFDLPPEPDLPPLGACTVTYTETSTLDEYPECPIELEDGICWSGLYWGCVEPQPGQSCAEICPDGDCIAEWWDCEGDMIYEAPVDYCGPYEIDGMCCTLAEGEEECGTDGRPFVVGGVSRQAALRVLARPTATAGAGLPERVREQLAARWAASARAEHASIASFAQFAARLQALGCPASLVADALAAAADEVRHAQFALALAGQHGAQTLEFGPLDTRGAARPDPSLTDTLLACVREGCIGETLAALELGTVAQHCDDPELAAALQAIADDEARHAALAWRFVQWGLRREPGFAASLMALLDSVELRLEASGRIEVLDASERALLRATGCLPADERRRVKREGLRDLVLPCARALLAAHADSQPSASA</sequence>
<dbReference type="GO" id="GO:0016491">
    <property type="term" value="F:oxidoreductase activity"/>
    <property type="evidence" value="ECO:0007669"/>
    <property type="project" value="InterPro"/>
</dbReference>
<dbReference type="Proteomes" id="UP000238823">
    <property type="component" value="Unassembled WGS sequence"/>
</dbReference>
<name>A0A2S9YC30_9BACT</name>
<evidence type="ECO:0000256" key="2">
    <source>
        <dbReference type="SAM" id="SignalP"/>
    </source>
</evidence>
<feature type="chain" id="PRO_5015596948" description="Lipoprotein" evidence="2">
    <location>
        <begin position="29"/>
        <end position="460"/>
    </location>
</feature>
<dbReference type="CDD" id="cd00657">
    <property type="entry name" value="Ferritin_like"/>
    <property type="match status" value="1"/>
</dbReference>
<dbReference type="Gene3D" id="1.10.620.20">
    <property type="entry name" value="Ribonucleotide Reductase, subunit A"/>
    <property type="match status" value="1"/>
</dbReference>
<feature type="compositionally biased region" description="Pro residues" evidence="1">
    <location>
        <begin position="84"/>
        <end position="103"/>
    </location>
</feature>
<reference evidence="3 4" key="1">
    <citation type="submission" date="2018-03" db="EMBL/GenBank/DDBJ databases">
        <title>Draft Genome Sequences of the Obligatory Marine Myxobacteria Enhygromyxa salina SWB007.</title>
        <authorList>
            <person name="Poehlein A."/>
            <person name="Moghaddam J.A."/>
            <person name="Harms H."/>
            <person name="Alanjari M."/>
            <person name="Koenig G.M."/>
            <person name="Daniel R."/>
            <person name="Schaeberle T.F."/>
        </authorList>
    </citation>
    <scope>NUCLEOTIDE SEQUENCE [LARGE SCALE GENOMIC DNA]</scope>
    <source>
        <strain evidence="3 4">SWB007</strain>
    </source>
</reference>
<dbReference type="OrthoDB" id="5523339at2"/>
<accession>A0A2S9YC30</accession>
<dbReference type="SUPFAM" id="SSF47240">
    <property type="entry name" value="Ferritin-like"/>
    <property type="match status" value="1"/>
</dbReference>
<feature type="compositionally biased region" description="Low complexity" evidence="1">
    <location>
        <begin position="52"/>
        <end position="76"/>
    </location>
</feature>
<dbReference type="AlphaFoldDB" id="A0A2S9YC30"/>
<protein>
    <recommendedName>
        <fullName evidence="5">Lipoprotein</fullName>
    </recommendedName>
</protein>
<evidence type="ECO:0000313" key="3">
    <source>
        <dbReference type="EMBL" id="PRQ02655.1"/>
    </source>
</evidence>
<feature type="signal peptide" evidence="2">
    <location>
        <begin position="1"/>
        <end position="28"/>
    </location>
</feature>
<evidence type="ECO:0008006" key="5">
    <source>
        <dbReference type="Google" id="ProtNLM"/>
    </source>
</evidence>
<evidence type="ECO:0000256" key="1">
    <source>
        <dbReference type="SAM" id="MobiDB-lite"/>
    </source>
</evidence>
<dbReference type="EMBL" id="PVNL01000111">
    <property type="protein sequence ID" value="PRQ02655.1"/>
    <property type="molecule type" value="Genomic_DNA"/>
</dbReference>
<dbReference type="RefSeq" id="WP_146158205.1">
    <property type="nucleotide sequence ID" value="NZ_PVNL01000111.1"/>
</dbReference>
<dbReference type="InterPro" id="IPR009078">
    <property type="entry name" value="Ferritin-like_SF"/>
</dbReference>
<comment type="caution">
    <text evidence="3">The sequence shown here is derived from an EMBL/GenBank/DDBJ whole genome shotgun (WGS) entry which is preliminary data.</text>
</comment>
<gene>
    <name evidence="3" type="ORF">ENSA7_54840</name>
</gene>
<feature type="region of interest" description="Disordered" evidence="1">
    <location>
        <begin position="37"/>
        <end position="108"/>
    </location>
</feature>
<dbReference type="InterPro" id="IPR012348">
    <property type="entry name" value="RNR-like"/>
</dbReference>
<proteinExistence type="predicted"/>
<evidence type="ECO:0000313" key="4">
    <source>
        <dbReference type="Proteomes" id="UP000238823"/>
    </source>
</evidence>
<organism evidence="3 4">
    <name type="scientific">Enhygromyxa salina</name>
    <dbReference type="NCBI Taxonomy" id="215803"/>
    <lineage>
        <taxon>Bacteria</taxon>
        <taxon>Pseudomonadati</taxon>
        <taxon>Myxococcota</taxon>
        <taxon>Polyangia</taxon>
        <taxon>Nannocystales</taxon>
        <taxon>Nannocystaceae</taxon>
        <taxon>Enhygromyxa</taxon>
    </lineage>
</organism>